<dbReference type="PROSITE" id="PS50181">
    <property type="entry name" value="FBOX"/>
    <property type="match status" value="1"/>
</dbReference>
<evidence type="ECO:0000313" key="3">
    <source>
        <dbReference type="EMBL" id="KAF1754867.1"/>
    </source>
</evidence>
<evidence type="ECO:0000313" key="4">
    <source>
        <dbReference type="Proteomes" id="UP000483820"/>
    </source>
</evidence>
<accession>A0A6A5GI50</accession>
<dbReference type="GO" id="GO:0045087">
    <property type="term" value="P:innate immune response"/>
    <property type="evidence" value="ECO:0007669"/>
    <property type="project" value="TreeGrafter"/>
</dbReference>
<dbReference type="SUPFAM" id="SSF81383">
    <property type="entry name" value="F-box domain"/>
    <property type="match status" value="1"/>
</dbReference>
<dbReference type="InterPro" id="IPR040161">
    <property type="entry name" value="FB224"/>
</dbReference>
<dbReference type="PANTHER" id="PTHR23015">
    <property type="entry name" value="UNCHARACTERIZED C.ELEGANS PROTEIN"/>
    <property type="match status" value="1"/>
</dbReference>
<dbReference type="RefSeq" id="XP_053583173.1">
    <property type="nucleotide sequence ID" value="XM_053734260.1"/>
</dbReference>
<dbReference type="InterPro" id="IPR001810">
    <property type="entry name" value="F-box_dom"/>
</dbReference>
<name>A0A6A5GI50_CAERE</name>
<dbReference type="Proteomes" id="UP000483820">
    <property type="component" value="Chromosome V"/>
</dbReference>
<dbReference type="EMBL" id="WUAV01000005">
    <property type="protein sequence ID" value="KAF1754867.1"/>
    <property type="molecule type" value="Genomic_DNA"/>
</dbReference>
<evidence type="ECO:0000259" key="2">
    <source>
        <dbReference type="PROSITE" id="PS50181"/>
    </source>
</evidence>
<feature type="compositionally biased region" description="Basic and acidic residues" evidence="1">
    <location>
        <begin position="369"/>
        <end position="385"/>
    </location>
</feature>
<dbReference type="CTD" id="78777235"/>
<comment type="caution">
    <text evidence="3">The sequence shown here is derived from an EMBL/GenBank/DDBJ whole genome shotgun (WGS) entry which is preliminary data.</text>
</comment>
<dbReference type="GeneID" id="78777235"/>
<evidence type="ECO:0000256" key="1">
    <source>
        <dbReference type="SAM" id="MobiDB-lite"/>
    </source>
</evidence>
<dbReference type="SMART" id="SM00256">
    <property type="entry name" value="FBOX"/>
    <property type="match status" value="1"/>
</dbReference>
<dbReference type="Pfam" id="PF00646">
    <property type="entry name" value="F-box"/>
    <property type="match status" value="1"/>
</dbReference>
<proteinExistence type="predicted"/>
<dbReference type="InterPro" id="IPR036047">
    <property type="entry name" value="F-box-like_dom_sf"/>
</dbReference>
<sequence>MFDRLINVLESRDRLLQVKSLMISVHGQDQLRQLLRHVDLKVLKSLEVFRLLEIEELSDNGDDNSEFVLDLDILKECEYLEELHVKGFSISSPFHATLESSVVEELSESPIKHEAFILNMPDLVMREILKNLNFLSIQKLRNVCHALREFIDYSKPDNKLIDIEISVREDDIMPIARFTSDSRPYNNSETTVLYYIKHSDRCVVRGNTTSWKKKIIEKNFIDVYTDDFLVPILKKQKSPLPRFGFGLGYNPNGHRELVLAITFKEAFDRVIKVLESRRRPLQVENLQVYVVNNYQLIELLRCVDMKSLKRRKTHIDKMSRFFKISLITRSGMFKMKASCSVGDSGLDNSDAESALGDISATEDDSNAVFREDEQQKKNLKSDIWE</sequence>
<dbReference type="PANTHER" id="PTHR23015:SF4">
    <property type="entry name" value="DUF38 DOMAIN-CONTAINING PROTEIN-RELATED"/>
    <property type="match status" value="1"/>
</dbReference>
<gene>
    <name evidence="3" type="ORF">GCK72_021432</name>
</gene>
<dbReference type="AlphaFoldDB" id="A0A6A5GI50"/>
<protein>
    <recommendedName>
        <fullName evidence="2">F-box domain-containing protein</fullName>
    </recommendedName>
</protein>
<reference evidence="3 4" key="1">
    <citation type="submission" date="2019-12" db="EMBL/GenBank/DDBJ databases">
        <title>Chromosome-level assembly of the Caenorhabditis remanei genome.</title>
        <authorList>
            <person name="Teterina A.A."/>
            <person name="Willis J.H."/>
            <person name="Phillips P.C."/>
        </authorList>
    </citation>
    <scope>NUCLEOTIDE SEQUENCE [LARGE SCALE GENOMIC DNA]</scope>
    <source>
        <strain evidence="3 4">PX506</strain>
        <tissue evidence="3">Whole organism</tissue>
    </source>
</reference>
<feature type="region of interest" description="Disordered" evidence="1">
    <location>
        <begin position="359"/>
        <end position="385"/>
    </location>
</feature>
<dbReference type="KEGG" id="crq:GCK72_021432"/>
<organism evidence="3 4">
    <name type="scientific">Caenorhabditis remanei</name>
    <name type="common">Caenorhabditis vulgaris</name>
    <dbReference type="NCBI Taxonomy" id="31234"/>
    <lineage>
        <taxon>Eukaryota</taxon>
        <taxon>Metazoa</taxon>
        <taxon>Ecdysozoa</taxon>
        <taxon>Nematoda</taxon>
        <taxon>Chromadorea</taxon>
        <taxon>Rhabditida</taxon>
        <taxon>Rhabditina</taxon>
        <taxon>Rhabditomorpha</taxon>
        <taxon>Rhabditoidea</taxon>
        <taxon>Rhabditidae</taxon>
        <taxon>Peloderinae</taxon>
        <taxon>Caenorhabditis</taxon>
    </lineage>
</organism>
<feature type="domain" description="F-box" evidence="2">
    <location>
        <begin position="114"/>
        <end position="163"/>
    </location>
</feature>